<dbReference type="Pfam" id="PF00646">
    <property type="entry name" value="F-box"/>
    <property type="match status" value="1"/>
</dbReference>
<dbReference type="PANTHER" id="PTHR21503:SF53">
    <property type="entry name" value="F-BOX ASSOCIATED DOMAIN-CONTAINING PROTEIN-RELATED"/>
    <property type="match status" value="1"/>
</dbReference>
<evidence type="ECO:0000259" key="1">
    <source>
        <dbReference type="PROSITE" id="PS50181"/>
    </source>
</evidence>
<dbReference type="OrthoDB" id="5842403at2759"/>
<dbReference type="PANTHER" id="PTHR21503">
    <property type="entry name" value="F-BOX-CONTAINING HYPOTHETICAL PROTEIN C.ELEGANS"/>
    <property type="match status" value="1"/>
</dbReference>
<dbReference type="InterPro" id="IPR012885">
    <property type="entry name" value="F-box_Sdz-33"/>
</dbReference>
<evidence type="ECO:0000313" key="3">
    <source>
        <dbReference type="Proteomes" id="UP000008281"/>
    </source>
</evidence>
<dbReference type="AlphaFoldDB" id="E3MHH3"/>
<dbReference type="PROSITE" id="PS50181">
    <property type="entry name" value="FBOX"/>
    <property type="match status" value="1"/>
</dbReference>
<keyword evidence="3" id="KW-1185">Reference proteome</keyword>
<dbReference type="InParanoid" id="E3MHH3"/>
<dbReference type="Proteomes" id="UP000008281">
    <property type="component" value="Unassembled WGS sequence"/>
</dbReference>
<reference evidence="2" key="1">
    <citation type="submission" date="2007-07" db="EMBL/GenBank/DDBJ databases">
        <title>PCAP assembly of the Caenorhabditis remanei genome.</title>
        <authorList>
            <consortium name="The Caenorhabditis remanei Sequencing Consortium"/>
            <person name="Wilson R.K."/>
        </authorList>
    </citation>
    <scope>NUCLEOTIDE SEQUENCE [LARGE SCALE GENOMIC DNA]</scope>
    <source>
        <strain evidence="2">PB4641</strain>
    </source>
</reference>
<organism evidence="3">
    <name type="scientific">Caenorhabditis remanei</name>
    <name type="common">Caenorhabditis vulgaris</name>
    <dbReference type="NCBI Taxonomy" id="31234"/>
    <lineage>
        <taxon>Eukaryota</taxon>
        <taxon>Metazoa</taxon>
        <taxon>Ecdysozoa</taxon>
        <taxon>Nematoda</taxon>
        <taxon>Chromadorea</taxon>
        <taxon>Rhabditida</taxon>
        <taxon>Rhabditina</taxon>
        <taxon>Rhabditomorpha</taxon>
        <taxon>Rhabditoidea</taxon>
        <taxon>Rhabditidae</taxon>
        <taxon>Peloderinae</taxon>
        <taxon>Caenorhabditis</taxon>
    </lineage>
</organism>
<gene>
    <name evidence="2" type="ORF">CRE_22837</name>
</gene>
<dbReference type="FunCoup" id="E3MHH3">
    <property type="interactions" value="1064"/>
</dbReference>
<feature type="domain" description="F-box" evidence="1">
    <location>
        <begin position="7"/>
        <end position="54"/>
    </location>
</feature>
<evidence type="ECO:0000313" key="2">
    <source>
        <dbReference type="EMBL" id="EFP01966.1"/>
    </source>
</evidence>
<accession>E3MHH3</accession>
<dbReference type="EMBL" id="DS268445">
    <property type="protein sequence ID" value="EFP01966.1"/>
    <property type="molecule type" value="Genomic_DNA"/>
</dbReference>
<name>E3MHH3_CAERE</name>
<dbReference type="HOGENOM" id="CLU_028840_3_1_1"/>
<protein>
    <recommendedName>
        <fullName evidence="1">F-box domain-containing protein</fullName>
    </recommendedName>
</protein>
<sequence length="335" mass="39688">MDNISKPFPLLRLPRLVLDEVFIMMRPFELINFSMVSSKSKIIIKCFLRTKRNLEYSLEVNTREEPKVAIVMSKSNFDYRMTSVKEKHNKKEYVETRDNFKYDRIWIYSENMISDWMKLIKIVMELFTFKRHLVVFRPDSFLDQNKSIIDFIKFQVPTVDACLIVGETPADREVEHFLKNVNVTGSLVMDSRLTDQFQLKTVKAFETLSIYYGNWVNYNQFINLKGYEIEIKNSKITCAELNLFLRSWMSFSAHRNLESLMIRINEPVSIDVIFNLPHEIIHFDSNRQGRTARNEIVHLRGGIDIRRNDGTTATIYFERDNNQIMLRMTVSYLIV</sequence>
<dbReference type="InterPro" id="IPR001810">
    <property type="entry name" value="F-box_dom"/>
</dbReference>
<proteinExistence type="predicted"/>
<dbReference type="Pfam" id="PF07735">
    <property type="entry name" value="FBA_2"/>
    <property type="match status" value="1"/>
</dbReference>